<dbReference type="EMBL" id="JACOMF010000147">
    <property type="protein sequence ID" value="MBC4019244.1"/>
    <property type="molecule type" value="Genomic_DNA"/>
</dbReference>
<sequence length="250" mass="27476">MRVRRREVCGRLVLRDIAVDEAALLLELSALQSESGAIDAEWRFQRRPEGEFCLVKWGEAEILIPLLGREAVSRGMRAIAVLLQSPRVPVANLLLAELERRHVNTRPEKGKSTELAAAISLRASLRPLCQSLFAGAKTVEKAHVELVGLLRQSRGLDKSFTDDLPRSLLLTDASGTKRQKLMPVYGKVGQTVRDSLKVVWKVLAQQEGGAAVADFLKQHIHCDAHTGVYDPRKVPVRWRAGGDPAGGGRG</sequence>
<name>A0A9X0R3X8_9PROT</name>
<organism evidence="1 2">
    <name type="scientific">Siccirubricoccus deserti</name>
    <dbReference type="NCBI Taxonomy" id="2013562"/>
    <lineage>
        <taxon>Bacteria</taxon>
        <taxon>Pseudomonadati</taxon>
        <taxon>Pseudomonadota</taxon>
        <taxon>Alphaproteobacteria</taxon>
        <taxon>Acetobacterales</taxon>
        <taxon>Roseomonadaceae</taxon>
        <taxon>Siccirubricoccus</taxon>
    </lineage>
</organism>
<reference evidence="1" key="1">
    <citation type="submission" date="2020-08" db="EMBL/GenBank/DDBJ databases">
        <authorList>
            <person name="Hu Y."/>
            <person name="Nguyen S.V."/>
            <person name="Li F."/>
            <person name="Fanning S."/>
        </authorList>
    </citation>
    <scope>NUCLEOTIDE SEQUENCE</scope>
    <source>
        <strain evidence="1">SYSU D8009</strain>
    </source>
</reference>
<accession>A0A9X0R3X8</accession>
<comment type="caution">
    <text evidence="1">The sequence shown here is derived from an EMBL/GenBank/DDBJ whole genome shotgun (WGS) entry which is preliminary data.</text>
</comment>
<evidence type="ECO:0000313" key="2">
    <source>
        <dbReference type="Proteomes" id="UP000600101"/>
    </source>
</evidence>
<gene>
    <name evidence="1" type="ORF">H7965_28930</name>
</gene>
<dbReference type="AlphaFoldDB" id="A0A9X0R3X8"/>
<protein>
    <submittedName>
        <fullName evidence="1">Uncharacterized protein</fullName>
    </submittedName>
</protein>
<evidence type="ECO:0000313" key="1">
    <source>
        <dbReference type="EMBL" id="MBC4019244.1"/>
    </source>
</evidence>
<dbReference type="Proteomes" id="UP000600101">
    <property type="component" value="Unassembled WGS sequence"/>
</dbReference>
<dbReference type="RefSeq" id="WP_186773963.1">
    <property type="nucleotide sequence ID" value="NZ_JACOMF010000147.1"/>
</dbReference>
<proteinExistence type="predicted"/>
<keyword evidence="2" id="KW-1185">Reference proteome</keyword>